<dbReference type="InterPro" id="IPR001387">
    <property type="entry name" value="Cro/C1-type_HTH"/>
</dbReference>
<gene>
    <name evidence="2" type="ORF">SDC9_109760</name>
</gene>
<dbReference type="EMBL" id="VSSQ01019099">
    <property type="protein sequence ID" value="MPM62882.1"/>
    <property type="molecule type" value="Genomic_DNA"/>
</dbReference>
<dbReference type="AlphaFoldDB" id="A0A645BC33"/>
<accession>A0A645BC33</accession>
<dbReference type="Pfam" id="PF01381">
    <property type="entry name" value="HTH_3"/>
    <property type="match status" value="1"/>
</dbReference>
<dbReference type="SUPFAM" id="SSF47413">
    <property type="entry name" value="lambda repressor-like DNA-binding domains"/>
    <property type="match status" value="1"/>
</dbReference>
<dbReference type="Gene3D" id="1.10.260.40">
    <property type="entry name" value="lambda repressor-like DNA-binding domains"/>
    <property type="match status" value="1"/>
</dbReference>
<proteinExistence type="predicted"/>
<evidence type="ECO:0000313" key="2">
    <source>
        <dbReference type="EMBL" id="MPM62882.1"/>
    </source>
</evidence>
<dbReference type="CDD" id="cd00093">
    <property type="entry name" value="HTH_XRE"/>
    <property type="match status" value="1"/>
</dbReference>
<feature type="domain" description="HTH cro/C1-type" evidence="1">
    <location>
        <begin position="10"/>
        <end position="43"/>
    </location>
</feature>
<comment type="caution">
    <text evidence="2">The sequence shown here is derived from an EMBL/GenBank/DDBJ whole genome shotgun (WGS) entry which is preliminary data.</text>
</comment>
<dbReference type="InterPro" id="IPR010982">
    <property type="entry name" value="Lambda_DNA-bd_dom_sf"/>
</dbReference>
<name>A0A645BC33_9ZZZZ</name>
<sequence length="120" mass="13713">MTDQEIFERLEQYRKTHNFEWQEIAAALKVSRATISNWKNGGKIADKNRRGIMVLTTEIDYPAGCFLPCCPAGPPVDRLTQYLLEAWQAMNGEEKARVIALIEEMREKKSAISPAEDKLQ</sequence>
<reference evidence="2" key="1">
    <citation type="submission" date="2019-08" db="EMBL/GenBank/DDBJ databases">
        <authorList>
            <person name="Kucharzyk K."/>
            <person name="Murdoch R.W."/>
            <person name="Higgins S."/>
            <person name="Loffler F."/>
        </authorList>
    </citation>
    <scope>NUCLEOTIDE SEQUENCE</scope>
</reference>
<evidence type="ECO:0000259" key="1">
    <source>
        <dbReference type="Pfam" id="PF01381"/>
    </source>
</evidence>
<organism evidence="2">
    <name type="scientific">bioreactor metagenome</name>
    <dbReference type="NCBI Taxonomy" id="1076179"/>
    <lineage>
        <taxon>unclassified sequences</taxon>
        <taxon>metagenomes</taxon>
        <taxon>ecological metagenomes</taxon>
    </lineage>
</organism>
<dbReference type="GO" id="GO:0003677">
    <property type="term" value="F:DNA binding"/>
    <property type="evidence" value="ECO:0007669"/>
    <property type="project" value="InterPro"/>
</dbReference>
<protein>
    <recommendedName>
        <fullName evidence="1">HTH cro/C1-type domain-containing protein</fullName>
    </recommendedName>
</protein>